<dbReference type="AlphaFoldDB" id="A0A2Z6UVA6"/>
<feature type="region of interest" description="Disordered" evidence="2">
    <location>
        <begin position="387"/>
        <end position="493"/>
    </location>
</feature>
<dbReference type="InterPro" id="IPR025519">
    <property type="entry name" value="DUF4407"/>
</dbReference>
<dbReference type="Proteomes" id="UP000248272">
    <property type="component" value="Unassembled WGS sequence"/>
</dbReference>
<keyword evidence="3" id="KW-0812">Transmembrane</keyword>
<keyword evidence="3" id="KW-0472">Membrane</keyword>
<feature type="compositionally biased region" description="Polar residues" evidence="2">
    <location>
        <begin position="435"/>
        <end position="460"/>
    </location>
</feature>
<reference evidence="4 5" key="1">
    <citation type="journal article" date="2018" name="Front. Microbiol.">
        <title>Adaptation of the Freshwater Bloom-Forming Cyanobacterium Microcystis aeruginosa to Brackish Water Is Driven by Recent Horizontal Transfer of Sucrose Genes.</title>
        <authorList>
            <person name="Tanabe Y."/>
            <person name="Hodoki Y."/>
            <person name="Sano T."/>
            <person name="Tada K."/>
            <person name="Watanabe M.M."/>
        </authorList>
    </citation>
    <scope>NUCLEOTIDE SEQUENCE [LARGE SCALE GENOMIC DNA]</scope>
    <source>
        <strain evidence="4 5">Sj</strain>
    </source>
</reference>
<keyword evidence="1" id="KW-0175">Coiled coil</keyword>
<feature type="compositionally biased region" description="Basic and acidic residues" evidence="2">
    <location>
        <begin position="387"/>
        <end position="397"/>
    </location>
</feature>
<gene>
    <name evidence="4" type="ORF">MSj_03057</name>
</gene>
<organism evidence="4 5">
    <name type="scientific">Microcystis aeruginosa Sj</name>
    <dbReference type="NCBI Taxonomy" id="1979544"/>
    <lineage>
        <taxon>Bacteria</taxon>
        <taxon>Bacillati</taxon>
        <taxon>Cyanobacteriota</taxon>
        <taxon>Cyanophyceae</taxon>
        <taxon>Oscillatoriophycideae</taxon>
        <taxon>Chroococcales</taxon>
        <taxon>Microcystaceae</taxon>
        <taxon>Microcystis</taxon>
    </lineage>
</organism>
<evidence type="ECO:0008006" key="6">
    <source>
        <dbReference type="Google" id="ProtNLM"/>
    </source>
</evidence>
<feature type="compositionally biased region" description="Polar residues" evidence="2">
    <location>
        <begin position="398"/>
        <end position="425"/>
    </location>
</feature>
<evidence type="ECO:0000256" key="1">
    <source>
        <dbReference type="SAM" id="Coils"/>
    </source>
</evidence>
<proteinExistence type="predicted"/>
<feature type="transmembrane region" description="Helical" evidence="3">
    <location>
        <begin position="92"/>
        <end position="113"/>
    </location>
</feature>
<protein>
    <recommendedName>
        <fullName evidence="6">DUF4407 domain-containing protein</fullName>
    </recommendedName>
</protein>
<feature type="transmembrane region" description="Helical" evidence="3">
    <location>
        <begin position="59"/>
        <end position="86"/>
    </location>
</feature>
<keyword evidence="3" id="KW-1133">Transmembrane helix</keyword>
<feature type="coiled-coil region" evidence="1">
    <location>
        <begin position="166"/>
        <end position="200"/>
    </location>
</feature>
<name>A0A2Z6UVA6_MICAE</name>
<evidence type="ECO:0000313" key="4">
    <source>
        <dbReference type="EMBL" id="GBL11551.1"/>
    </source>
</evidence>
<feature type="transmembrane region" description="Helical" evidence="3">
    <location>
        <begin position="134"/>
        <end position="161"/>
    </location>
</feature>
<feature type="compositionally biased region" description="Polar residues" evidence="2">
    <location>
        <begin position="469"/>
        <end position="488"/>
    </location>
</feature>
<evidence type="ECO:0000256" key="2">
    <source>
        <dbReference type="SAM" id="MobiDB-lite"/>
    </source>
</evidence>
<comment type="caution">
    <text evidence="4">The sequence shown here is derived from an EMBL/GenBank/DDBJ whole genome shotgun (WGS) entry which is preliminary data.</text>
</comment>
<evidence type="ECO:0000256" key="3">
    <source>
        <dbReference type="SAM" id="Phobius"/>
    </source>
</evidence>
<accession>A0A2Z6UVA6</accession>
<sequence length="504" mass="57078">MLKLPASFSHAVLKSDLDTEQFMELLSSIFRSIFVIPQSFLIWWTGADNKILPSHARKAYAGLGAMAMVSTVLATFGGYTFILISLGSPTGGIFGAILAGGFMWGMDRSILGFSSQEGKKGNNSSFRDKFSATFWVKLAINIAFSSILTVPLSTFMLIGAIQVKNIEEVNQKIQQIDQKIDAQEETIDKAKKDLRYYSENPKLRTTVVSGQPKPNWEFINGEKLAQQALKKALEGKTPLEDDRERLIQEKQDFEQGDFTKAKLKFPDQFNYIMNDARWTDNLLSFLFFAVTALMGSGAVLIKTLVFTDDSYSQALERLEHEAKDQEKMKYAMNKSANEVCYTVFNEDAMSQSMINRLKDVQDQFEHEVERVYESLCNERLTKFKTEVERKKAEEEATSHSYRTTTVNIPNPQTKPKSNSSKNLQGRTPIDDLWKSSFSTPKVKNKSQNYQDNGTSKTATQEYVDDPWESSFSTPNKSQNYQDNGTRKTATQEDIMDIFNSVDSK</sequence>
<dbReference type="Pfam" id="PF14362">
    <property type="entry name" value="DUF4407"/>
    <property type="match status" value="1"/>
</dbReference>
<dbReference type="EMBL" id="BDSG01000081">
    <property type="protein sequence ID" value="GBL11551.1"/>
    <property type="molecule type" value="Genomic_DNA"/>
</dbReference>
<evidence type="ECO:0000313" key="5">
    <source>
        <dbReference type="Proteomes" id="UP000248272"/>
    </source>
</evidence>
<feature type="transmembrane region" description="Helical" evidence="3">
    <location>
        <begin position="282"/>
        <end position="301"/>
    </location>
</feature>